<gene>
    <name evidence="3" type="ORF">D0863_02190</name>
</gene>
<evidence type="ECO:0000313" key="4">
    <source>
        <dbReference type="Proteomes" id="UP000269276"/>
    </source>
</evidence>
<evidence type="ECO:0000259" key="2">
    <source>
        <dbReference type="Pfam" id="PF26013"/>
    </source>
</evidence>
<feature type="compositionally biased region" description="Basic and acidic residues" evidence="1">
    <location>
        <begin position="533"/>
        <end position="556"/>
    </location>
</feature>
<feature type="region of interest" description="Disordered" evidence="1">
    <location>
        <begin position="694"/>
        <end position="747"/>
    </location>
</feature>
<comment type="caution">
    <text evidence="3">The sequence shown here is derived from an EMBL/GenBank/DDBJ whole genome shotgun (WGS) entry which is preliminary data.</text>
</comment>
<reference evidence="3 4" key="1">
    <citation type="journal article" date="2018" name="BMC Genomics">
        <title>Genomic evidence for intraspecific hybridization in a clonal and extremely halotolerant yeast.</title>
        <authorList>
            <person name="Gostincar C."/>
            <person name="Stajich J.E."/>
            <person name="Zupancic J."/>
            <person name="Zalar P."/>
            <person name="Gunde-Cimerman N."/>
        </authorList>
    </citation>
    <scope>NUCLEOTIDE SEQUENCE [LARGE SCALE GENOMIC DNA]</scope>
    <source>
        <strain evidence="3 4">EXF-2682</strain>
    </source>
</reference>
<name>A0A3M7EHG3_HORWE</name>
<proteinExistence type="predicted"/>
<organism evidence="3 4">
    <name type="scientific">Hortaea werneckii</name>
    <name type="common">Black yeast</name>
    <name type="synonym">Cladosporium werneckii</name>
    <dbReference type="NCBI Taxonomy" id="91943"/>
    <lineage>
        <taxon>Eukaryota</taxon>
        <taxon>Fungi</taxon>
        <taxon>Dikarya</taxon>
        <taxon>Ascomycota</taxon>
        <taxon>Pezizomycotina</taxon>
        <taxon>Dothideomycetes</taxon>
        <taxon>Dothideomycetidae</taxon>
        <taxon>Mycosphaerellales</taxon>
        <taxon>Teratosphaeriaceae</taxon>
        <taxon>Hortaea</taxon>
    </lineage>
</organism>
<feature type="region of interest" description="Disordered" evidence="1">
    <location>
        <begin position="577"/>
        <end position="637"/>
    </location>
</feature>
<dbReference type="InterPro" id="IPR058317">
    <property type="entry name" value="DUF8004"/>
</dbReference>
<accession>A0A3M7EHG3</accession>
<dbReference type="OrthoDB" id="4114825at2759"/>
<sequence length="859" mass="95977">MESEARDTHQPLPSILPRKQSSVKQFNGWRRSSKTWDGLRRVRLDQPKPLPAPTNSTCQDRELWFEDGNCLVHLYTMGASQRGASLCLRFSDVEALRSEYLIEQCLYVQDSPSPTDSGYGSTQNSPIEPKQCELYIPAPAHLSREQAYLYHLTTRNFFAYATSRPAVGERLSSSLLDLLERIREWQPRSAALANFANYCQDQGYEDMAENADHAVACLIVAEHAKIKDLWREAFVHCVGMHEQIYHSPEYEGLSNTTRALITRASLEMDMHVTRVTNALGSFLEEELGPEHLGLSKAARDHLDRFRSFLHNYYVEKLGYYPPSQSVPYNKRLWTKMYHSFHCLYEFLVDTESSSDLSYGRPATGGICVRQNVESFDSRHGYTSLPHPLPLLPVSSSEKRSVKTQKSLLSLKLGRYDQANVEKPTIREALHEATNAQNEKLLACDLVREYQRFERQRLEEKLSVVEARKVRWLLVYSALQMLISITRAPKEVRAPEATSYPLCVLTIGCPEFDDGTSSHRRVTSDPSSVFEPAVEEKEEKLERQDLNGGESDNHFSIRPDCEAENAEDYFAAQSLSRRPSEVSLDLTPPPLRVATQLPRPPSFRSSVNSSVQALQKSIGSISRRNSLRPSSWTDQQLSKSNSFGDLLAAEDESVAPNVRRHSLQHASVSNEQPALSINPLAEFDFGLQDVHEEPTLEDHQLETSLDGSPTPHATPDVPDISRNVSASSLSAMASDHSGSTRSSAHLSGYDSPATGLTCWSGEVSKRSSAITSSSGFAEPASTIATSKSASPHRNSWAQRDLNFGAKDFGVRESPYSVNAGCYTPSGLPTVLPLSKFSRHRTSSIESARSSISSYFPDEDE</sequence>
<dbReference type="Proteomes" id="UP000269276">
    <property type="component" value="Unassembled WGS sequence"/>
</dbReference>
<dbReference type="EMBL" id="QWIP01000045">
    <property type="protein sequence ID" value="RMY76068.1"/>
    <property type="molecule type" value="Genomic_DNA"/>
</dbReference>
<dbReference type="AlphaFoldDB" id="A0A3M7EHG3"/>
<protein>
    <recommendedName>
        <fullName evidence="2">DUF8004 domain-containing protein</fullName>
    </recommendedName>
</protein>
<feature type="domain" description="DUF8004" evidence="2">
    <location>
        <begin position="194"/>
        <end position="284"/>
    </location>
</feature>
<dbReference type="VEuPathDB" id="FungiDB:BTJ68_06592"/>
<feature type="compositionally biased region" description="Polar residues" evidence="1">
    <location>
        <begin position="721"/>
        <end position="744"/>
    </location>
</feature>
<evidence type="ECO:0000256" key="1">
    <source>
        <dbReference type="SAM" id="MobiDB-lite"/>
    </source>
</evidence>
<dbReference type="PANTHER" id="PTHR39601:SF1">
    <property type="entry name" value="CHORIOGENIN HMINOR"/>
    <property type="match status" value="1"/>
</dbReference>
<dbReference type="PANTHER" id="PTHR39601">
    <property type="entry name" value="CHORIOGENIN HMINOR"/>
    <property type="match status" value="1"/>
</dbReference>
<dbReference type="Pfam" id="PF26013">
    <property type="entry name" value="DUF8004"/>
    <property type="match status" value="1"/>
</dbReference>
<feature type="compositionally biased region" description="Polar residues" evidence="1">
    <location>
        <begin position="602"/>
        <end position="637"/>
    </location>
</feature>
<feature type="region of interest" description="Disordered" evidence="1">
    <location>
        <begin position="514"/>
        <end position="556"/>
    </location>
</feature>
<evidence type="ECO:0000313" key="3">
    <source>
        <dbReference type="EMBL" id="RMY76068.1"/>
    </source>
</evidence>
<feature type="region of interest" description="Disordered" evidence="1">
    <location>
        <begin position="1"/>
        <end position="23"/>
    </location>
</feature>